<dbReference type="InterPro" id="IPR032808">
    <property type="entry name" value="DoxX"/>
</dbReference>
<protein>
    <submittedName>
        <fullName evidence="8">DoxX family membrane protein</fullName>
    </submittedName>
</protein>
<feature type="transmembrane region" description="Helical" evidence="7">
    <location>
        <begin position="149"/>
        <end position="169"/>
    </location>
</feature>
<comment type="subcellular location">
    <subcellularLocation>
        <location evidence="1">Cell membrane</location>
        <topology evidence="1">Multi-pass membrane protein</topology>
    </subcellularLocation>
</comment>
<sequence>MADQRTTAPVAAYGVAVSAGLLLLRMMLGLIMATHGAQKLFGWFGGGGINGTAKGFAHLGYPWPRTMALVCGLCEGLGGVGIFLGLLTPLAAAALLGNMINALWVTWDKGFEAVEFGLLIAAAAAALALTGPGWYSVDHYLPGLRAHRLVYGVGAIVLAAVAATVVLLLRA</sequence>
<evidence type="ECO:0000256" key="2">
    <source>
        <dbReference type="ARBA" id="ARBA00006679"/>
    </source>
</evidence>
<dbReference type="RefSeq" id="WP_109280680.1">
    <property type="nucleotide sequence ID" value="NZ_JBFAUK010000008.1"/>
</dbReference>
<keyword evidence="3" id="KW-1003">Cell membrane</keyword>
<evidence type="ECO:0000313" key="9">
    <source>
        <dbReference type="Proteomes" id="UP001552594"/>
    </source>
</evidence>
<dbReference type="Proteomes" id="UP001552594">
    <property type="component" value="Unassembled WGS sequence"/>
</dbReference>
<keyword evidence="9" id="KW-1185">Reference proteome</keyword>
<evidence type="ECO:0000256" key="1">
    <source>
        <dbReference type="ARBA" id="ARBA00004651"/>
    </source>
</evidence>
<dbReference type="PANTHER" id="PTHR33452">
    <property type="entry name" value="OXIDOREDUCTASE CATD-RELATED"/>
    <property type="match status" value="1"/>
</dbReference>
<dbReference type="InterPro" id="IPR051907">
    <property type="entry name" value="DoxX-like_oxidoreductase"/>
</dbReference>
<proteinExistence type="inferred from homology"/>
<evidence type="ECO:0000313" key="8">
    <source>
        <dbReference type="EMBL" id="MEV5507513.1"/>
    </source>
</evidence>
<dbReference type="Pfam" id="PF07681">
    <property type="entry name" value="DoxX"/>
    <property type="match status" value="1"/>
</dbReference>
<feature type="transmembrane region" description="Helical" evidence="7">
    <location>
        <begin position="116"/>
        <end position="137"/>
    </location>
</feature>
<keyword evidence="4 7" id="KW-0812">Transmembrane</keyword>
<evidence type="ECO:0000256" key="6">
    <source>
        <dbReference type="ARBA" id="ARBA00023136"/>
    </source>
</evidence>
<evidence type="ECO:0000256" key="5">
    <source>
        <dbReference type="ARBA" id="ARBA00022989"/>
    </source>
</evidence>
<dbReference type="EMBL" id="JBFAUK010000008">
    <property type="protein sequence ID" value="MEV5507513.1"/>
    <property type="molecule type" value="Genomic_DNA"/>
</dbReference>
<feature type="transmembrane region" description="Helical" evidence="7">
    <location>
        <begin position="40"/>
        <end position="61"/>
    </location>
</feature>
<evidence type="ECO:0000256" key="7">
    <source>
        <dbReference type="SAM" id="Phobius"/>
    </source>
</evidence>
<dbReference type="PANTHER" id="PTHR33452:SF1">
    <property type="entry name" value="INNER MEMBRANE PROTEIN YPHA-RELATED"/>
    <property type="match status" value="1"/>
</dbReference>
<comment type="caution">
    <text evidence="8">The sequence shown here is derived from an EMBL/GenBank/DDBJ whole genome shotgun (WGS) entry which is preliminary data.</text>
</comment>
<evidence type="ECO:0000256" key="4">
    <source>
        <dbReference type="ARBA" id="ARBA00022692"/>
    </source>
</evidence>
<organism evidence="8 9">
    <name type="scientific">Streptomyces orinoci</name>
    <name type="common">Streptoverticillium orinoci</name>
    <dbReference type="NCBI Taxonomy" id="67339"/>
    <lineage>
        <taxon>Bacteria</taxon>
        <taxon>Bacillati</taxon>
        <taxon>Actinomycetota</taxon>
        <taxon>Actinomycetes</taxon>
        <taxon>Kitasatosporales</taxon>
        <taxon>Streptomycetaceae</taxon>
        <taxon>Streptomyces</taxon>
    </lineage>
</organism>
<keyword evidence="5 7" id="KW-1133">Transmembrane helix</keyword>
<feature type="transmembrane region" description="Helical" evidence="7">
    <location>
        <begin position="81"/>
        <end position="104"/>
    </location>
</feature>
<evidence type="ECO:0000256" key="3">
    <source>
        <dbReference type="ARBA" id="ARBA00022475"/>
    </source>
</evidence>
<gene>
    <name evidence="8" type="ORF">AB0L16_13675</name>
</gene>
<feature type="transmembrane region" description="Helical" evidence="7">
    <location>
        <begin position="12"/>
        <end position="33"/>
    </location>
</feature>
<accession>A0ABV3JXV9</accession>
<keyword evidence="6 7" id="KW-0472">Membrane</keyword>
<name>A0ABV3JXV9_STRON</name>
<reference evidence="8 9" key="1">
    <citation type="submission" date="2024-06" db="EMBL/GenBank/DDBJ databases">
        <title>The Natural Products Discovery Center: Release of the First 8490 Sequenced Strains for Exploring Actinobacteria Biosynthetic Diversity.</title>
        <authorList>
            <person name="Kalkreuter E."/>
            <person name="Kautsar S.A."/>
            <person name="Yang D."/>
            <person name="Bader C.D."/>
            <person name="Teijaro C.N."/>
            <person name="Fluegel L."/>
            <person name="Davis C.M."/>
            <person name="Simpson J.R."/>
            <person name="Lauterbach L."/>
            <person name="Steele A.D."/>
            <person name="Gui C."/>
            <person name="Meng S."/>
            <person name="Li G."/>
            <person name="Viehrig K."/>
            <person name="Ye F."/>
            <person name="Su P."/>
            <person name="Kiefer A.F."/>
            <person name="Nichols A."/>
            <person name="Cepeda A.J."/>
            <person name="Yan W."/>
            <person name="Fan B."/>
            <person name="Jiang Y."/>
            <person name="Adhikari A."/>
            <person name="Zheng C.-J."/>
            <person name="Schuster L."/>
            <person name="Cowan T.M."/>
            <person name="Smanski M.J."/>
            <person name="Chevrette M.G."/>
            <person name="De Carvalho L.P.S."/>
            <person name="Shen B."/>
        </authorList>
    </citation>
    <scope>NUCLEOTIDE SEQUENCE [LARGE SCALE GENOMIC DNA]</scope>
    <source>
        <strain evidence="8 9">NPDC052347</strain>
    </source>
</reference>
<comment type="similarity">
    <text evidence="2">Belongs to the DoxX family.</text>
</comment>